<dbReference type="EMBL" id="PEVD01000058">
    <property type="protein sequence ID" value="PIV00324.1"/>
    <property type="molecule type" value="Genomic_DNA"/>
</dbReference>
<keyword evidence="2" id="KW-0732">Signal</keyword>
<feature type="compositionally biased region" description="Polar residues" evidence="1">
    <location>
        <begin position="57"/>
        <end position="77"/>
    </location>
</feature>
<dbReference type="AlphaFoldDB" id="A0A2M7BB49"/>
<dbReference type="Proteomes" id="UP000230399">
    <property type="component" value="Unassembled WGS sequence"/>
</dbReference>
<organism evidence="3 4">
    <name type="scientific">Candidatus Shapirobacteria bacterium CG03_land_8_20_14_0_80_40_19</name>
    <dbReference type="NCBI Taxonomy" id="1974880"/>
    <lineage>
        <taxon>Bacteria</taxon>
        <taxon>Candidatus Shapironibacteriota</taxon>
    </lineage>
</organism>
<evidence type="ECO:0000256" key="2">
    <source>
        <dbReference type="SAM" id="SignalP"/>
    </source>
</evidence>
<sequence length="484" mass="54010">MKKTAILFILFFFFFLFSKAVFGQTPTPTPTPDPEIIYPQNSSFCTDFEIEAKKSDQYTTVEEPSGGHSTSTENASGEVYLNSNNFPNFSQMEKDLTVALEKLLPQDLKEKMKIETVQGKTQAKEFVVGKGGDGAIIPPNKEKTPETKITHPSWLANLLGQTKILCGMFGTCPAPLSMEIKVEQSNQKINDEAYLTKCFPGKPADDKDSQPEQTQSQFEAPSFWQVITNVTRIIVDAVNDIFNWKVDKEKTTTLEARTRGQFFGGQTLATHATFLDNFIPEEMLYGTGSIFSNENNYKVVVEGNAQDTTKEHHYFGMAKVQLERCISLCGVYPAEFDISSIDPLCPSCDYLEYELGDVALDQINCQRQSDGSCDYCIPIGQDGIGPNCEGDPVCEGKPPNKKCCPGQYRQAKDYLERQPPCPLPYNANDCFDPSVCKLMTFKENPNGGYGACQYQNKNVCVRTDREQIGRCDAMCNWACCQGKK</sequence>
<protein>
    <submittedName>
        <fullName evidence="3">Uncharacterized protein</fullName>
    </submittedName>
</protein>
<gene>
    <name evidence="3" type="ORF">COS55_03740</name>
</gene>
<feature type="region of interest" description="Disordered" evidence="1">
    <location>
        <begin position="56"/>
        <end position="77"/>
    </location>
</feature>
<evidence type="ECO:0000256" key="1">
    <source>
        <dbReference type="SAM" id="MobiDB-lite"/>
    </source>
</evidence>
<accession>A0A2M7BB49</accession>
<reference evidence="4" key="1">
    <citation type="submission" date="2017-09" db="EMBL/GenBank/DDBJ databases">
        <title>Depth-based differentiation of microbial function through sediment-hosted aquifers and enrichment of novel symbionts in the deep terrestrial subsurface.</title>
        <authorList>
            <person name="Probst A.J."/>
            <person name="Ladd B."/>
            <person name="Jarett J.K."/>
            <person name="Geller-Mcgrath D.E."/>
            <person name="Sieber C.M.K."/>
            <person name="Emerson J.B."/>
            <person name="Anantharaman K."/>
            <person name="Thomas B.C."/>
            <person name="Malmstrom R."/>
            <person name="Stieglmeier M."/>
            <person name="Klingl A."/>
            <person name="Woyke T."/>
            <person name="Ryan C.M."/>
            <person name="Banfield J.F."/>
        </authorList>
    </citation>
    <scope>NUCLEOTIDE SEQUENCE [LARGE SCALE GENOMIC DNA]</scope>
</reference>
<name>A0A2M7BB49_9BACT</name>
<evidence type="ECO:0000313" key="3">
    <source>
        <dbReference type="EMBL" id="PIV00324.1"/>
    </source>
</evidence>
<evidence type="ECO:0000313" key="4">
    <source>
        <dbReference type="Proteomes" id="UP000230399"/>
    </source>
</evidence>
<feature type="chain" id="PRO_5016398668" evidence="2">
    <location>
        <begin position="24"/>
        <end position="484"/>
    </location>
</feature>
<feature type="signal peptide" evidence="2">
    <location>
        <begin position="1"/>
        <end position="23"/>
    </location>
</feature>
<proteinExistence type="predicted"/>
<comment type="caution">
    <text evidence="3">The sequence shown here is derived from an EMBL/GenBank/DDBJ whole genome shotgun (WGS) entry which is preliminary data.</text>
</comment>